<dbReference type="PANTHER" id="PTHR22916">
    <property type="entry name" value="GLYCOSYLTRANSFERASE"/>
    <property type="match status" value="1"/>
</dbReference>
<evidence type="ECO:0000259" key="1">
    <source>
        <dbReference type="Pfam" id="PF00534"/>
    </source>
</evidence>
<dbReference type="InterPro" id="IPR001296">
    <property type="entry name" value="Glyco_trans_1"/>
</dbReference>
<organism evidence="3 4">
    <name type="scientific">Seonamhaeicola maritimus</name>
    <dbReference type="NCBI Taxonomy" id="2591822"/>
    <lineage>
        <taxon>Bacteria</taxon>
        <taxon>Pseudomonadati</taxon>
        <taxon>Bacteroidota</taxon>
        <taxon>Flavobacteriia</taxon>
        <taxon>Flavobacteriales</taxon>
        <taxon>Flavobacteriaceae</taxon>
    </lineage>
</organism>
<dbReference type="CDD" id="cd00761">
    <property type="entry name" value="Glyco_tranf_GTA_type"/>
    <property type="match status" value="1"/>
</dbReference>
<dbReference type="AlphaFoldDB" id="A0A5C7GK92"/>
<name>A0A5C7GK92_9FLAO</name>
<dbReference type="OrthoDB" id="597270at2"/>
<dbReference type="Pfam" id="PF00534">
    <property type="entry name" value="Glycos_transf_1"/>
    <property type="match status" value="1"/>
</dbReference>
<dbReference type="Proteomes" id="UP000321080">
    <property type="component" value="Unassembled WGS sequence"/>
</dbReference>
<proteinExistence type="predicted"/>
<dbReference type="Gene3D" id="3.90.550.10">
    <property type="entry name" value="Spore Coat Polysaccharide Biosynthesis Protein SpsA, Chain A"/>
    <property type="match status" value="1"/>
</dbReference>
<dbReference type="PANTHER" id="PTHR22916:SF3">
    <property type="entry name" value="UDP-GLCNAC:BETAGAL BETA-1,3-N-ACETYLGLUCOSAMINYLTRANSFERASE-LIKE PROTEIN 1"/>
    <property type="match status" value="1"/>
</dbReference>
<dbReference type="RefSeq" id="WP_147766350.1">
    <property type="nucleotide sequence ID" value="NZ_VRKQ01000008.1"/>
</dbReference>
<gene>
    <name evidence="3" type="ORF">FUA22_02980</name>
</gene>
<dbReference type="SUPFAM" id="SSF53756">
    <property type="entry name" value="UDP-Glycosyltransferase/glycogen phosphorylase"/>
    <property type="match status" value="1"/>
</dbReference>
<evidence type="ECO:0000259" key="2">
    <source>
        <dbReference type="Pfam" id="PF00535"/>
    </source>
</evidence>
<feature type="domain" description="Glycosyl transferase family 1" evidence="1">
    <location>
        <begin position="492"/>
        <end position="632"/>
    </location>
</feature>
<sequence>MNRTNQISVIVPTYNRAHILSETLNSVLAQTYSNLECIVVDDGSTDNTEEIVNSFSLKDKRVKFYKRPGNYPKGANACRQYGYKISSGRYINWLDSDDVFALDKLELQIEKLLKDKGKVCVANGEFFNTTIGDSPNDLWAKNLGEKNTSQSLILQKTRWATGALLWDKSAVSVEFWDTELQGGQEWLFHILSAINIKQEDFVFIREPLLYIRNSNDSITRDNVLVFRYNNYLNARVLLLNYLFEEDKRTFNTYFKAIGMYSLKYIKYLIKSGSYLIVLKFLKIIFTASFIKSIKFSFGALVFKAINKDYFLKQTFKKQRLYVLSKEWARHGKNSGYQRIINYFKIPLVVSKGFRLPYKLVQLLKNKTNILNYRGETVVKELVILFNIFRSKKIHVLYGDMDYYFLHYIKKFPFNIRKNTLVATFHHPTYELERRLNYNKEKVLGALDKIIVMGPNQTPFFKLYTNAEIRFIPHGINTNQENDFKPVVRQNQILLVGTSHRDHKRNIEIMEKLSQKATITFVIIMFEEYANQYAQFNNAILLTHNVSDKDLYYYYKTSKGLLMSLKDCTASNAILEAMVYKCPLIINDVGAVKDYIPESSGVPVFSTDNIKGTLEYIEKLIKDEEYLNKIVFNQKSLVEKYNWNIIAEETEDFIYWNKN</sequence>
<dbReference type="InterPro" id="IPR029044">
    <property type="entry name" value="Nucleotide-diphossugar_trans"/>
</dbReference>
<reference evidence="3 4" key="1">
    <citation type="submission" date="2019-08" db="EMBL/GenBank/DDBJ databases">
        <title>Seonamhaeicola sediminis sp. nov., isolated from marine sediment.</title>
        <authorList>
            <person name="Cao W.R."/>
        </authorList>
    </citation>
    <scope>NUCLEOTIDE SEQUENCE [LARGE SCALE GENOMIC DNA]</scope>
    <source>
        <strain evidence="3 4">1505</strain>
    </source>
</reference>
<keyword evidence="3" id="KW-0808">Transferase</keyword>
<feature type="domain" description="Glycosyltransferase 2-like" evidence="2">
    <location>
        <begin position="8"/>
        <end position="142"/>
    </location>
</feature>
<accession>A0A5C7GK92</accession>
<dbReference type="Gene3D" id="3.40.50.2000">
    <property type="entry name" value="Glycogen Phosphorylase B"/>
    <property type="match status" value="2"/>
</dbReference>
<dbReference type="Pfam" id="PF00535">
    <property type="entry name" value="Glycos_transf_2"/>
    <property type="match status" value="1"/>
</dbReference>
<dbReference type="CDD" id="cd03801">
    <property type="entry name" value="GT4_PimA-like"/>
    <property type="match status" value="1"/>
</dbReference>
<dbReference type="EMBL" id="VRKQ01000008">
    <property type="protein sequence ID" value="TXG38869.1"/>
    <property type="molecule type" value="Genomic_DNA"/>
</dbReference>
<keyword evidence="4" id="KW-1185">Reference proteome</keyword>
<evidence type="ECO:0000313" key="3">
    <source>
        <dbReference type="EMBL" id="TXG38869.1"/>
    </source>
</evidence>
<dbReference type="SUPFAM" id="SSF53448">
    <property type="entry name" value="Nucleotide-diphospho-sugar transferases"/>
    <property type="match status" value="1"/>
</dbReference>
<protein>
    <submittedName>
        <fullName evidence="3">Glycosyltransferase</fullName>
    </submittedName>
</protein>
<dbReference type="GO" id="GO:0016758">
    <property type="term" value="F:hexosyltransferase activity"/>
    <property type="evidence" value="ECO:0007669"/>
    <property type="project" value="UniProtKB-ARBA"/>
</dbReference>
<dbReference type="InterPro" id="IPR001173">
    <property type="entry name" value="Glyco_trans_2-like"/>
</dbReference>
<evidence type="ECO:0000313" key="4">
    <source>
        <dbReference type="Proteomes" id="UP000321080"/>
    </source>
</evidence>
<comment type="caution">
    <text evidence="3">The sequence shown here is derived from an EMBL/GenBank/DDBJ whole genome shotgun (WGS) entry which is preliminary data.</text>
</comment>